<dbReference type="InterPro" id="IPR004398">
    <property type="entry name" value="RNA_MeTrfase_RsmD"/>
</dbReference>
<proteinExistence type="predicted"/>
<name>A0A246IT45_9BURK</name>
<keyword evidence="2 4" id="KW-0808">Transferase</keyword>
<dbReference type="PANTHER" id="PTHR43542:SF1">
    <property type="entry name" value="METHYLTRANSFERASE"/>
    <property type="match status" value="1"/>
</dbReference>
<dbReference type="PROSITE" id="PS00092">
    <property type="entry name" value="N6_MTASE"/>
    <property type="match status" value="1"/>
</dbReference>
<sequence>MSSSTEGRKGRSKSTAPDFGGERVRRGARPGPRVTVGEGAIKPRPREAGPGEVRIVGGVWKRSKLPVPYSPGLRPTPDRVRETVFNWLGQDLSGWRVLDAFAGSGALGFEAASRGAGQVTLLERDGALASALRANLKRLDKDGTVPMRIENADALVWLRRAAPGSFDLVFLDPPFAQDLFIDALKAAAPLLAPGGLIYLESPEAVVPPAELGLTVWKEGRAGAVHYRLLRRDG</sequence>
<dbReference type="CDD" id="cd02440">
    <property type="entry name" value="AdoMet_MTases"/>
    <property type="match status" value="1"/>
</dbReference>
<evidence type="ECO:0000313" key="5">
    <source>
        <dbReference type="Proteomes" id="UP000197468"/>
    </source>
</evidence>
<dbReference type="SUPFAM" id="SSF53335">
    <property type="entry name" value="S-adenosyl-L-methionine-dependent methyltransferases"/>
    <property type="match status" value="1"/>
</dbReference>
<dbReference type="RefSeq" id="WP_088388486.1">
    <property type="nucleotide sequence ID" value="NZ_NIOF01000021.1"/>
</dbReference>
<dbReference type="Gene3D" id="3.40.50.150">
    <property type="entry name" value="Vaccinia Virus protein VP39"/>
    <property type="match status" value="1"/>
</dbReference>
<evidence type="ECO:0000256" key="3">
    <source>
        <dbReference type="SAM" id="MobiDB-lite"/>
    </source>
</evidence>
<comment type="caution">
    <text evidence="4">The sequence shown here is derived from an EMBL/GenBank/DDBJ whole genome shotgun (WGS) entry which is preliminary data.</text>
</comment>
<dbReference type="PANTHER" id="PTHR43542">
    <property type="entry name" value="METHYLTRANSFERASE"/>
    <property type="match status" value="1"/>
</dbReference>
<dbReference type="OrthoDB" id="9803017at2"/>
<protein>
    <submittedName>
        <fullName evidence="4">16S rRNA (Guanine(966)-N(2))-methyltransferase RsmD</fullName>
    </submittedName>
</protein>
<dbReference type="EMBL" id="NIOF01000021">
    <property type="protein sequence ID" value="OWQ83392.1"/>
    <property type="molecule type" value="Genomic_DNA"/>
</dbReference>
<gene>
    <name evidence="4" type="primary">rsmD</name>
    <name evidence="4" type="ORF">CDN99_26455</name>
</gene>
<dbReference type="Pfam" id="PF03602">
    <property type="entry name" value="Cons_hypoth95"/>
    <property type="match status" value="1"/>
</dbReference>
<organism evidence="4 5">
    <name type="scientific">Roseateles aquatilis</name>
    <dbReference type="NCBI Taxonomy" id="431061"/>
    <lineage>
        <taxon>Bacteria</taxon>
        <taxon>Pseudomonadati</taxon>
        <taxon>Pseudomonadota</taxon>
        <taxon>Betaproteobacteria</taxon>
        <taxon>Burkholderiales</taxon>
        <taxon>Sphaerotilaceae</taxon>
        <taxon>Roseateles</taxon>
    </lineage>
</organism>
<dbReference type="InterPro" id="IPR029063">
    <property type="entry name" value="SAM-dependent_MTases_sf"/>
</dbReference>
<feature type="region of interest" description="Disordered" evidence="3">
    <location>
        <begin position="1"/>
        <end position="51"/>
    </location>
</feature>
<dbReference type="Proteomes" id="UP000197468">
    <property type="component" value="Unassembled WGS sequence"/>
</dbReference>
<dbReference type="GO" id="GO:0031167">
    <property type="term" value="P:rRNA methylation"/>
    <property type="evidence" value="ECO:0007669"/>
    <property type="project" value="InterPro"/>
</dbReference>
<dbReference type="InterPro" id="IPR002052">
    <property type="entry name" value="DNA_methylase_N6_adenine_CS"/>
</dbReference>
<evidence type="ECO:0000313" key="4">
    <source>
        <dbReference type="EMBL" id="OWQ83392.1"/>
    </source>
</evidence>
<dbReference type="NCBIfam" id="TIGR00095">
    <property type="entry name" value="16S rRNA (guanine(966)-N(2))-methyltransferase RsmD"/>
    <property type="match status" value="1"/>
</dbReference>
<dbReference type="GO" id="GO:0003676">
    <property type="term" value="F:nucleic acid binding"/>
    <property type="evidence" value="ECO:0007669"/>
    <property type="project" value="InterPro"/>
</dbReference>
<keyword evidence="1 4" id="KW-0489">Methyltransferase</keyword>
<keyword evidence="5" id="KW-1185">Reference proteome</keyword>
<reference evidence="4 5" key="1">
    <citation type="journal article" date="2008" name="Int. J. Syst. Evol. Microbiol.">
        <title>Description of Roseateles aquatilis sp. nov. and Roseateles terrae sp. nov., in the class Betaproteobacteria, and emended description of the genus Roseateles.</title>
        <authorList>
            <person name="Gomila M."/>
            <person name="Bowien B."/>
            <person name="Falsen E."/>
            <person name="Moore E.R."/>
            <person name="Lalucat J."/>
        </authorList>
    </citation>
    <scope>NUCLEOTIDE SEQUENCE [LARGE SCALE GENOMIC DNA]</scope>
    <source>
        <strain evidence="4 5">CCUG 48205</strain>
    </source>
</reference>
<dbReference type="AlphaFoldDB" id="A0A246IT45"/>
<evidence type="ECO:0000256" key="2">
    <source>
        <dbReference type="ARBA" id="ARBA00022679"/>
    </source>
</evidence>
<evidence type="ECO:0000256" key="1">
    <source>
        <dbReference type="ARBA" id="ARBA00022603"/>
    </source>
</evidence>
<dbReference type="GO" id="GO:0008168">
    <property type="term" value="F:methyltransferase activity"/>
    <property type="evidence" value="ECO:0007669"/>
    <property type="project" value="UniProtKB-KW"/>
</dbReference>
<accession>A0A246IT45</accession>